<dbReference type="EMBL" id="RQVS01000014">
    <property type="protein sequence ID" value="RRJ85894.1"/>
    <property type="molecule type" value="Genomic_DNA"/>
</dbReference>
<organism evidence="1 2">
    <name type="scientific">Gulosibacter macacae</name>
    <dbReference type="NCBI Taxonomy" id="2488791"/>
    <lineage>
        <taxon>Bacteria</taxon>
        <taxon>Bacillati</taxon>
        <taxon>Actinomycetota</taxon>
        <taxon>Actinomycetes</taxon>
        <taxon>Micrococcales</taxon>
        <taxon>Microbacteriaceae</taxon>
        <taxon>Gulosibacter</taxon>
    </lineage>
</organism>
<dbReference type="AlphaFoldDB" id="A0A3P3VTW6"/>
<evidence type="ECO:0000313" key="1">
    <source>
        <dbReference type="EMBL" id="RRJ85894.1"/>
    </source>
</evidence>
<dbReference type="Gene3D" id="2.10.10.90">
    <property type="match status" value="1"/>
</dbReference>
<sequence length="152" mass="16319">MTIPEIDFESLTAEELADLIDRANIESIRRAAVKDAEQRVIDIQIEVLTASGREMGAPWVAPSGAHDAYPQGWTVAYGGKTWESLVAGNAHPPGVSGWREVAPAGAVPEWVQPVGGHDAYKVGDVVTRGGKTWRSTADANVWPPGVYGWVET</sequence>
<dbReference type="Proteomes" id="UP000274391">
    <property type="component" value="Unassembled WGS sequence"/>
</dbReference>
<evidence type="ECO:0000313" key="2">
    <source>
        <dbReference type="Proteomes" id="UP000274391"/>
    </source>
</evidence>
<keyword evidence="2" id="KW-1185">Reference proteome</keyword>
<name>A0A3P3VTW6_9MICO</name>
<reference evidence="1 2" key="1">
    <citation type="submission" date="2018-11" db="EMBL/GenBank/DDBJ databases">
        <title>YIM 102482-1 draft genome.</title>
        <authorList>
            <person name="Li G."/>
            <person name="Jiang Y."/>
        </authorList>
    </citation>
    <scope>NUCLEOTIDE SEQUENCE [LARGE SCALE GENOMIC DNA]</scope>
    <source>
        <strain evidence="1 2">YIM 102482-1</strain>
    </source>
</reference>
<dbReference type="OrthoDB" id="1849628at2"/>
<evidence type="ECO:0008006" key="3">
    <source>
        <dbReference type="Google" id="ProtNLM"/>
    </source>
</evidence>
<accession>A0A3P3VTW6</accession>
<dbReference type="RefSeq" id="WP_124973408.1">
    <property type="nucleotide sequence ID" value="NZ_RQVS01000014.1"/>
</dbReference>
<proteinExistence type="predicted"/>
<protein>
    <recommendedName>
        <fullName evidence="3">Chitin-binding type-3 domain-containing protein</fullName>
    </recommendedName>
</protein>
<comment type="caution">
    <text evidence="1">The sequence shown here is derived from an EMBL/GenBank/DDBJ whole genome shotgun (WGS) entry which is preliminary data.</text>
</comment>
<gene>
    <name evidence="1" type="ORF">EG850_10925</name>
</gene>